<proteinExistence type="predicted"/>
<dbReference type="GO" id="GO:0016020">
    <property type="term" value="C:membrane"/>
    <property type="evidence" value="ECO:0007669"/>
    <property type="project" value="UniProtKB-SubCell"/>
</dbReference>
<dbReference type="PANTHER" id="PTHR37042">
    <property type="entry name" value="OUTER MEMBRANE PROTEIN RV1973"/>
    <property type="match status" value="1"/>
</dbReference>
<keyword evidence="4" id="KW-1185">Reference proteome</keyword>
<evidence type="ECO:0000313" key="4">
    <source>
        <dbReference type="Proteomes" id="UP000193577"/>
    </source>
</evidence>
<accession>A0A7I7SI23</accession>
<dbReference type="EMBL" id="NCXO01000046">
    <property type="protein sequence ID" value="OSC31156.1"/>
    <property type="molecule type" value="Genomic_DNA"/>
</dbReference>
<evidence type="ECO:0000256" key="1">
    <source>
        <dbReference type="ARBA" id="ARBA00004370"/>
    </source>
</evidence>
<organism evidence="3 4">
    <name type="scientific">Mycolicibacillus koreensis</name>
    <dbReference type="NCBI Taxonomy" id="1069220"/>
    <lineage>
        <taxon>Bacteria</taxon>
        <taxon>Bacillati</taxon>
        <taxon>Actinomycetota</taxon>
        <taxon>Actinomycetes</taxon>
        <taxon>Mycobacteriales</taxon>
        <taxon>Mycobacteriaceae</taxon>
        <taxon>Mycolicibacillus</taxon>
    </lineage>
</organism>
<sequence length="201" mass="21169">MSDAEPSSDPDPGDDADGAGPVFSGYGLASAVLAVVAVTAIALGVLVWSGHRREQTERQYESEVLAVAADWVDLLANIDTDNVATTMQALHDGTVGPLNAEFESVMAPYLAVVRQLKSRSTGRIDAVALESLHHDPAEQSGRPPRPTLPPDLASRTDTALVVATSVADNAAGEQAPVRWTLRLDVSDVDGTPMISGLEFLR</sequence>
<dbReference type="OrthoDB" id="4761414at2"/>
<comment type="subcellular location">
    <subcellularLocation>
        <location evidence="1">Membrane</location>
    </subcellularLocation>
</comment>
<evidence type="ECO:0000313" key="3">
    <source>
        <dbReference type="EMBL" id="OSC31156.1"/>
    </source>
</evidence>
<evidence type="ECO:0000256" key="2">
    <source>
        <dbReference type="ARBA" id="ARBA00023136"/>
    </source>
</evidence>
<protein>
    <submittedName>
        <fullName evidence="3">Uncharacterized protein</fullName>
    </submittedName>
</protein>
<reference evidence="3 4" key="1">
    <citation type="submission" date="2017-04" db="EMBL/GenBank/DDBJ databases">
        <title>The new phylogeny of genus Mycobacterium.</title>
        <authorList>
            <person name="Tortoli E."/>
            <person name="Trovato A."/>
            <person name="Cirillo D.M."/>
        </authorList>
    </citation>
    <scope>NUCLEOTIDE SEQUENCE [LARGE SCALE GENOMIC DNA]</scope>
    <source>
        <strain evidence="3 4">KCTC 19819</strain>
    </source>
</reference>
<keyword evidence="2" id="KW-0472">Membrane</keyword>
<gene>
    <name evidence="3" type="ORF">B8W67_16520</name>
</gene>
<dbReference type="Proteomes" id="UP000193577">
    <property type="component" value="Unassembled WGS sequence"/>
</dbReference>
<comment type="caution">
    <text evidence="3">The sequence shown here is derived from an EMBL/GenBank/DDBJ whole genome shotgun (WGS) entry which is preliminary data.</text>
</comment>
<dbReference type="RefSeq" id="WP_085305068.1">
    <property type="nucleotide sequence ID" value="NZ_AP022594.1"/>
</dbReference>
<name>A0A7I7SI23_9MYCO</name>
<dbReference type="PANTHER" id="PTHR37042:SF4">
    <property type="entry name" value="OUTER MEMBRANE PROTEIN RV1973"/>
    <property type="match status" value="1"/>
</dbReference>
<dbReference type="AlphaFoldDB" id="A0A7I7SI23"/>